<sequence length="290" mass="33980">MEVVRLRTDIYKFVMKLIVKSLYKPKLLRTKEIIGFVMEPMDYWRIQEIPQALSYIRLKGGEKVLDIGSPKLSSLYLASTSRSDIHSTDLLDYFIPDYENIKKHLNLENLINDTADATKLKYENGEFDYVFSISVIEHIFSDDIAMKEIARVLKPGGLAIFTLPFHSDAVDEYHDAPYWSEEKGKVFYQHRYNKETLEQRIIVPSGLRTKEIKYFAERPIGELKLVDGVLTENIHHVKKYTEFFKKIKIPFVSSLISLHYWRKYQYDIQNPDQNTRCILLVLEKAGNEPC</sequence>
<dbReference type="Gene3D" id="3.40.50.150">
    <property type="entry name" value="Vaccinia Virus protein VP39"/>
    <property type="match status" value="1"/>
</dbReference>
<keyword evidence="2" id="KW-0489">Methyltransferase</keyword>
<dbReference type="SUPFAM" id="SSF53335">
    <property type="entry name" value="S-adenosyl-L-methionine-dependent methyltransferases"/>
    <property type="match status" value="1"/>
</dbReference>
<organism evidence="2 3">
    <name type="scientific">Cohnella cholangitidis</name>
    <dbReference type="NCBI Taxonomy" id="2598458"/>
    <lineage>
        <taxon>Bacteria</taxon>
        <taxon>Bacillati</taxon>
        <taxon>Bacillota</taxon>
        <taxon>Bacilli</taxon>
        <taxon>Bacillales</taxon>
        <taxon>Paenibacillaceae</taxon>
        <taxon>Cohnella</taxon>
    </lineage>
</organism>
<dbReference type="GO" id="GO:0032259">
    <property type="term" value="P:methylation"/>
    <property type="evidence" value="ECO:0007669"/>
    <property type="project" value="UniProtKB-KW"/>
</dbReference>
<evidence type="ECO:0000313" key="2">
    <source>
        <dbReference type="EMBL" id="QMV43959.1"/>
    </source>
</evidence>
<dbReference type="Proteomes" id="UP000515679">
    <property type="component" value="Chromosome"/>
</dbReference>
<dbReference type="CDD" id="cd02440">
    <property type="entry name" value="AdoMet_MTases"/>
    <property type="match status" value="1"/>
</dbReference>
<feature type="domain" description="Methyltransferase type 11" evidence="1">
    <location>
        <begin position="65"/>
        <end position="161"/>
    </location>
</feature>
<reference evidence="2 3" key="1">
    <citation type="submission" date="2019-07" db="EMBL/GenBank/DDBJ databases">
        <authorList>
            <person name="Kim J.K."/>
            <person name="Cheong H.-M."/>
            <person name="Choi Y."/>
            <person name="Hwang K.J."/>
            <person name="Lee S."/>
            <person name="Choi C."/>
        </authorList>
    </citation>
    <scope>NUCLEOTIDE SEQUENCE [LARGE SCALE GENOMIC DNA]</scope>
    <source>
        <strain evidence="2 3">KS 22</strain>
    </source>
</reference>
<dbReference type="AlphaFoldDB" id="A0A7G5C425"/>
<dbReference type="InterPro" id="IPR029063">
    <property type="entry name" value="SAM-dependent_MTases_sf"/>
</dbReference>
<evidence type="ECO:0000259" key="1">
    <source>
        <dbReference type="Pfam" id="PF08241"/>
    </source>
</evidence>
<dbReference type="EMBL" id="CP041969">
    <property type="protein sequence ID" value="QMV43959.1"/>
    <property type="molecule type" value="Genomic_DNA"/>
</dbReference>
<gene>
    <name evidence="2" type="ORF">FPL14_24365</name>
</gene>
<keyword evidence="3" id="KW-1185">Reference proteome</keyword>
<evidence type="ECO:0000313" key="3">
    <source>
        <dbReference type="Proteomes" id="UP000515679"/>
    </source>
</evidence>
<keyword evidence="2" id="KW-0808">Transferase</keyword>
<protein>
    <submittedName>
        <fullName evidence="2">Class I SAM-dependent methyltransferase</fullName>
    </submittedName>
</protein>
<name>A0A7G5C425_9BACL</name>
<dbReference type="KEGG" id="cchl:FPL14_24365"/>
<dbReference type="RefSeq" id="WP_182300192.1">
    <property type="nucleotide sequence ID" value="NZ_CP041969.1"/>
</dbReference>
<accession>A0A7G5C425</accession>
<dbReference type="Pfam" id="PF08241">
    <property type="entry name" value="Methyltransf_11"/>
    <property type="match status" value="1"/>
</dbReference>
<proteinExistence type="predicted"/>
<dbReference type="GO" id="GO:0008757">
    <property type="term" value="F:S-adenosylmethionine-dependent methyltransferase activity"/>
    <property type="evidence" value="ECO:0007669"/>
    <property type="project" value="InterPro"/>
</dbReference>
<dbReference type="InterPro" id="IPR013216">
    <property type="entry name" value="Methyltransf_11"/>
</dbReference>